<dbReference type="InterPro" id="IPR039424">
    <property type="entry name" value="SBP_5"/>
</dbReference>
<dbReference type="InterPro" id="IPR030678">
    <property type="entry name" value="Peptide/Ni-bd"/>
</dbReference>
<evidence type="ECO:0000256" key="3">
    <source>
        <dbReference type="ARBA" id="ARBA00022448"/>
    </source>
</evidence>
<evidence type="ECO:0000256" key="6">
    <source>
        <dbReference type="SAM" id="SignalP"/>
    </source>
</evidence>
<dbReference type="SUPFAM" id="SSF53850">
    <property type="entry name" value="Periplasmic binding protein-like II"/>
    <property type="match status" value="1"/>
</dbReference>
<dbReference type="Pfam" id="PF00496">
    <property type="entry name" value="SBP_bac_5"/>
    <property type="match status" value="1"/>
</dbReference>
<feature type="region of interest" description="Disordered" evidence="5">
    <location>
        <begin position="34"/>
        <end position="62"/>
    </location>
</feature>
<dbReference type="GO" id="GO:0030288">
    <property type="term" value="C:outer membrane-bounded periplasmic space"/>
    <property type="evidence" value="ECO:0007669"/>
    <property type="project" value="UniProtKB-ARBA"/>
</dbReference>
<keyword evidence="3" id="KW-0813">Transport</keyword>
<dbReference type="PANTHER" id="PTHR30290:SF9">
    <property type="entry name" value="OLIGOPEPTIDE-BINDING PROTEIN APPA"/>
    <property type="match status" value="1"/>
</dbReference>
<feature type="chain" id="PRO_5036876729" evidence="6">
    <location>
        <begin position="34"/>
        <end position="585"/>
    </location>
</feature>
<dbReference type="Proteomes" id="UP000664073">
    <property type="component" value="Unassembled WGS sequence"/>
</dbReference>
<comment type="caution">
    <text evidence="8">The sequence shown here is derived from an EMBL/GenBank/DDBJ whole genome shotgun (WGS) entry which is preliminary data.</text>
</comment>
<evidence type="ECO:0000313" key="8">
    <source>
        <dbReference type="EMBL" id="MBO1324017.1"/>
    </source>
</evidence>
<protein>
    <submittedName>
        <fullName evidence="8">ABC transporter substrate-binding protein</fullName>
    </submittedName>
</protein>
<dbReference type="RefSeq" id="WP_207844680.1">
    <property type="nucleotide sequence ID" value="NZ_JAFVMH010000001.1"/>
</dbReference>
<evidence type="ECO:0000256" key="2">
    <source>
        <dbReference type="ARBA" id="ARBA00005695"/>
    </source>
</evidence>
<sequence length="585" mass="63589">MTPSARAARRAWYRPLAACVLLLAGLTTRPLCAQPAPPAQTRTASPQPGPPGPVNPHRGGTLRLVASTSGGTLDPQINYTGEYINLFVSVYDGLLTFRKAMGQAGTEIVPDLAQSIPTSPDGGLTYTFTLRPGLRFSNGQPVGVEDVVASFRRIFRVGSPTAGAFYGAIAGADECLRAPATCTLDKGLAADPANRTITFHLVRPDTEFMHKLAFTHAVILPASSPDHDTGNTPLPGTGPYRIDSYDPNTHLELSRNPYFRVWNPDAQPEALPDQIHYTFGIPDEAAVTAVENGQYDWMADPVPLDRLGELGSRYTAQTHVMRHPAFYYLAMNMHEAPFTSLAARQAVNYALNRKALVILFGGPGIARPLCDMVPSSLALAGAQCFYTKGASPTQPADQWRAPDLETARRLVRESGTLGQKVTLITGNTSTEMAMGNWVRDMLDAIGYRAVLRPLNTGLAFSYIQNTDNHMQIALTSWAADYLSPSNFLDALLGCENFHPHSDSSINMPGFCNAQVQALMDRAKTDTSLTPAQRDALWQQANMQVMALSPIAPAFETDAVILTSPRVGNFFYTPVNRLLFSQVWLH</sequence>
<dbReference type="GO" id="GO:1904680">
    <property type="term" value="F:peptide transmembrane transporter activity"/>
    <property type="evidence" value="ECO:0007669"/>
    <property type="project" value="TreeGrafter"/>
</dbReference>
<dbReference type="GO" id="GO:0015833">
    <property type="term" value="P:peptide transport"/>
    <property type="evidence" value="ECO:0007669"/>
    <property type="project" value="TreeGrafter"/>
</dbReference>
<accession>A0A939HIG2</accession>
<evidence type="ECO:0000256" key="1">
    <source>
        <dbReference type="ARBA" id="ARBA00004418"/>
    </source>
</evidence>
<dbReference type="GO" id="GO:0043190">
    <property type="term" value="C:ATP-binding cassette (ABC) transporter complex"/>
    <property type="evidence" value="ECO:0007669"/>
    <property type="project" value="InterPro"/>
</dbReference>
<proteinExistence type="inferred from homology"/>
<dbReference type="InterPro" id="IPR000914">
    <property type="entry name" value="SBP_5_dom"/>
</dbReference>
<dbReference type="CDD" id="cd08506">
    <property type="entry name" value="PBP2_clavulanate_OppA2"/>
    <property type="match status" value="1"/>
</dbReference>
<gene>
    <name evidence="8" type="ORF">J2D77_02450</name>
</gene>
<feature type="signal peptide" evidence="6">
    <location>
        <begin position="1"/>
        <end position="33"/>
    </location>
</feature>
<dbReference type="PANTHER" id="PTHR30290">
    <property type="entry name" value="PERIPLASMIC BINDING COMPONENT OF ABC TRANSPORTER"/>
    <property type="match status" value="1"/>
</dbReference>
<evidence type="ECO:0000256" key="5">
    <source>
        <dbReference type="SAM" id="MobiDB-lite"/>
    </source>
</evidence>
<keyword evidence="9" id="KW-1185">Reference proteome</keyword>
<dbReference type="Gene3D" id="3.40.190.10">
    <property type="entry name" value="Periplasmic binding protein-like II"/>
    <property type="match status" value="1"/>
</dbReference>
<evidence type="ECO:0000313" key="9">
    <source>
        <dbReference type="Proteomes" id="UP000664073"/>
    </source>
</evidence>
<dbReference type="Gene3D" id="3.10.105.10">
    <property type="entry name" value="Dipeptide-binding Protein, Domain 3"/>
    <property type="match status" value="1"/>
</dbReference>
<name>A0A939HIG2_9PROT</name>
<dbReference type="EMBL" id="JAFVMH010000001">
    <property type="protein sequence ID" value="MBO1324017.1"/>
    <property type="molecule type" value="Genomic_DNA"/>
</dbReference>
<comment type="subcellular location">
    <subcellularLocation>
        <location evidence="1">Periplasm</location>
    </subcellularLocation>
</comment>
<evidence type="ECO:0000256" key="4">
    <source>
        <dbReference type="ARBA" id="ARBA00022729"/>
    </source>
</evidence>
<evidence type="ECO:0000259" key="7">
    <source>
        <dbReference type="Pfam" id="PF00496"/>
    </source>
</evidence>
<comment type="similarity">
    <text evidence="2">Belongs to the bacterial solute-binding protein 5 family.</text>
</comment>
<organism evidence="8 9">
    <name type="scientific">Acetobacter garciniae</name>
    <dbReference type="NCBI Taxonomy" id="2817435"/>
    <lineage>
        <taxon>Bacteria</taxon>
        <taxon>Pseudomonadati</taxon>
        <taxon>Pseudomonadota</taxon>
        <taxon>Alphaproteobacteria</taxon>
        <taxon>Acetobacterales</taxon>
        <taxon>Acetobacteraceae</taxon>
        <taxon>Acetobacter</taxon>
    </lineage>
</organism>
<dbReference type="AlphaFoldDB" id="A0A939HIG2"/>
<keyword evidence="4 6" id="KW-0732">Signal</keyword>
<dbReference type="PIRSF" id="PIRSF002741">
    <property type="entry name" value="MppA"/>
    <property type="match status" value="1"/>
</dbReference>
<feature type="domain" description="Solute-binding protein family 5" evidence="7">
    <location>
        <begin position="107"/>
        <end position="497"/>
    </location>
</feature>
<reference evidence="8" key="1">
    <citation type="submission" date="2021-03" db="EMBL/GenBank/DDBJ databases">
        <title>The complete genome sequence of Acetobacter sp. TBRC 12339.</title>
        <authorList>
            <person name="Charoenyingcharoen P."/>
            <person name="Yukphan P."/>
        </authorList>
    </citation>
    <scope>NUCLEOTIDE SEQUENCE</scope>
    <source>
        <strain evidence="8">TBRC 12339</strain>
    </source>
</reference>